<dbReference type="EMBL" id="JASCZI010211990">
    <property type="protein sequence ID" value="MED6197860.1"/>
    <property type="molecule type" value="Genomic_DNA"/>
</dbReference>
<sequence length="278" mass="31140">MSWLTPSKKRICSNGRGIARPPYKRKEYTSILQGTAGGGPARSGQARANTGQAAGSWQVAWPFSNSKPALWVREEEDIGVEFLSCSVEDRVFQKAEGWEYCYMYTTVLIDLGVTFSFSEFENGVLSQTKCAPTQIHPNACGLVRSFEVLMDYLESVQILGMKKVNEECALVIDFLEQNLCSKEVVEQVDQKSVVVNQPSNKKKPISMKRKRAEEEETSLKGKVIDLTGSRCFGKEVSLEGVMAFAENQRKLHGYVGAEDLSSMWFECYLLTVVAEEHF</sequence>
<proteinExistence type="predicted"/>
<evidence type="ECO:0000313" key="2">
    <source>
        <dbReference type="Proteomes" id="UP001341840"/>
    </source>
</evidence>
<name>A0ABU6XKT4_9FABA</name>
<accession>A0ABU6XKT4</accession>
<evidence type="ECO:0000313" key="1">
    <source>
        <dbReference type="EMBL" id="MED6197860.1"/>
    </source>
</evidence>
<dbReference type="Proteomes" id="UP001341840">
    <property type="component" value="Unassembled WGS sequence"/>
</dbReference>
<reference evidence="1 2" key="1">
    <citation type="journal article" date="2023" name="Plants (Basel)">
        <title>Bridging the Gap: Combining Genomics and Transcriptomics Approaches to Understand Stylosanthes scabra, an Orphan Legume from the Brazilian Caatinga.</title>
        <authorList>
            <person name="Ferreira-Neto J.R.C."/>
            <person name="da Silva M.D."/>
            <person name="Binneck E."/>
            <person name="de Melo N.F."/>
            <person name="da Silva R.H."/>
            <person name="de Melo A.L.T.M."/>
            <person name="Pandolfi V."/>
            <person name="Bustamante F.O."/>
            <person name="Brasileiro-Vidal A.C."/>
            <person name="Benko-Iseppon A.M."/>
        </authorList>
    </citation>
    <scope>NUCLEOTIDE SEQUENCE [LARGE SCALE GENOMIC DNA]</scope>
    <source>
        <tissue evidence="1">Leaves</tissue>
    </source>
</reference>
<keyword evidence="2" id="KW-1185">Reference proteome</keyword>
<comment type="caution">
    <text evidence="1">The sequence shown here is derived from an EMBL/GenBank/DDBJ whole genome shotgun (WGS) entry which is preliminary data.</text>
</comment>
<organism evidence="1 2">
    <name type="scientific">Stylosanthes scabra</name>
    <dbReference type="NCBI Taxonomy" id="79078"/>
    <lineage>
        <taxon>Eukaryota</taxon>
        <taxon>Viridiplantae</taxon>
        <taxon>Streptophyta</taxon>
        <taxon>Embryophyta</taxon>
        <taxon>Tracheophyta</taxon>
        <taxon>Spermatophyta</taxon>
        <taxon>Magnoliopsida</taxon>
        <taxon>eudicotyledons</taxon>
        <taxon>Gunneridae</taxon>
        <taxon>Pentapetalae</taxon>
        <taxon>rosids</taxon>
        <taxon>fabids</taxon>
        <taxon>Fabales</taxon>
        <taxon>Fabaceae</taxon>
        <taxon>Papilionoideae</taxon>
        <taxon>50 kb inversion clade</taxon>
        <taxon>dalbergioids sensu lato</taxon>
        <taxon>Dalbergieae</taxon>
        <taxon>Pterocarpus clade</taxon>
        <taxon>Stylosanthes</taxon>
    </lineage>
</organism>
<protein>
    <submittedName>
        <fullName evidence="1">Uncharacterized protein</fullName>
    </submittedName>
</protein>
<gene>
    <name evidence="1" type="ORF">PIB30_060763</name>
</gene>